<evidence type="ECO:0000256" key="3">
    <source>
        <dbReference type="ARBA" id="ARBA00022741"/>
    </source>
</evidence>
<evidence type="ECO:0000259" key="6">
    <source>
        <dbReference type="Pfam" id="PF00294"/>
    </source>
</evidence>
<keyword evidence="3" id="KW-0547">Nucleotide-binding</keyword>
<gene>
    <name evidence="7" type="primary">kdgK</name>
    <name evidence="7" type="ORF">APU01nite_15410</name>
    <name evidence="8" type="ORF">SAMN04488100_11528</name>
</gene>
<dbReference type="GO" id="GO:0016301">
    <property type="term" value="F:kinase activity"/>
    <property type="evidence" value="ECO:0007669"/>
    <property type="project" value="UniProtKB-KW"/>
</dbReference>
<dbReference type="EMBL" id="BJUX01000016">
    <property type="protein sequence ID" value="GEK89502.1"/>
    <property type="molecule type" value="Genomic_DNA"/>
</dbReference>
<sequence>MASVVLIGEPMGLFRAQEYGAVKDVSRFTRSVAGAELNVGIGLSRLDHKVKYVTKLGVDPIGEHILDYLNNEGMDTSSVLFSDNHETGLMLKNKVSDGDPVTAYYRRYSAFTTLSVEEIKNLDVESIELLHITGIPPAVSFSVREAIFYLMKKAKEAGTFITFDPNIRPSIWESEKTMISVLNELASYADVVLPGVAEGKILMGSDDVEEIAHFYLDQGAQVVITKSGAHGAFVTEKGKETVNVKGFKVDKVVDTVGAGDGFAVGVIHGYLNGRSWTEAAVYANAIGSLQVQHSGDNEGLPTRSRLESYIANYS</sequence>
<dbReference type="PANTHER" id="PTHR43085:SF1">
    <property type="entry name" value="PSEUDOURIDINE KINASE-RELATED"/>
    <property type="match status" value="1"/>
</dbReference>
<keyword evidence="4 8" id="KW-0418">Kinase</keyword>
<evidence type="ECO:0000313" key="10">
    <source>
        <dbReference type="Proteomes" id="UP000321425"/>
    </source>
</evidence>
<dbReference type="CDD" id="cd01166">
    <property type="entry name" value="KdgK"/>
    <property type="match status" value="1"/>
</dbReference>
<dbReference type="EMBL" id="FOBL01000015">
    <property type="protein sequence ID" value="SEL90891.1"/>
    <property type="molecule type" value="Genomic_DNA"/>
</dbReference>
<organism evidence="8 9">
    <name type="scientific">Alkalibacterium putridalgicola</name>
    <dbReference type="NCBI Taxonomy" id="426703"/>
    <lineage>
        <taxon>Bacteria</taxon>
        <taxon>Bacillati</taxon>
        <taxon>Bacillota</taxon>
        <taxon>Bacilli</taxon>
        <taxon>Lactobacillales</taxon>
        <taxon>Carnobacteriaceae</taxon>
        <taxon>Alkalibacterium</taxon>
    </lineage>
</organism>
<dbReference type="Gene3D" id="3.40.1190.20">
    <property type="match status" value="1"/>
</dbReference>
<dbReference type="InterPro" id="IPR029056">
    <property type="entry name" value="Ribokinase-like"/>
</dbReference>
<dbReference type="SUPFAM" id="SSF53613">
    <property type="entry name" value="Ribokinase-like"/>
    <property type="match status" value="1"/>
</dbReference>
<protein>
    <submittedName>
        <fullName evidence="8">2-keto-3-deoxygluconate kinase</fullName>
    </submittedName>
</protein>
<dbReference type="PROSITE" id="PS00584">
    <property type="entry name" value="PFKB_KINASES_2"/>
    <property type="match status" value="1"/>
</dbReference>
<evidence type="ECO:0000256" key="2">
    <source>
        <dbReference type="ARBA" id="ARBA00022679"/>
    </source>
</evidence>
<comment type="similarity">
    <text evidence="1">Belongs to the carbohydrate kinase PfkB family.</text>
</comment>
<evidence type="ECO:0000256" key="5">
    <source>
        <dbReference type="ARBA" id="ARBA00022840"/>
    </source>
</evidence>
<keyword evidence="2" id="KW-0808">Transferase</keyword>
<keyword evidence="5" id="KW-0067">ATP-binding</keyword>
<dbReference type="PANTHER" id="PTHR43085">
    <property type="entry name" value="HEXOKINASE FAMILY MEMBER"/>
    <property type="match status" value="1"/>
</dbReference>
<dbReference type="Proteomes" id="UP000321425">
    <property type="component" value="Unassembled WGS sequence"/>
</dbReference>
<dbReference type="OrthoDB" id="9813569at2"/>
<proteinExistence type="inferred from homology"/>
<dbReference type="RefSeq" id="WP_091488207.1">
    <property type="nucleotide sequence ID" value="NZ_BJUX01000016.1"/>
</dbReference>
<evidence type="ECO:0000313" key="7">
    <source>
        <dbReference type="EMBL" id="GEK89502.1"/>
    </source>
</evidence>
<dbReference type="InterPro" id="IPR050306">
    <property type="entry name" value="PfkB_Carbo_kinase"/>
</dbReference>
<evidence type="ECO:0000256" key="4">
    <source>
        <dbReference type="ARBA" id="ARBA00022777"/>
    </source>
</evidence>
<dbReference type="InterPro" id="IPR002173">
    <property type="entry name" value="Carboh/pur_kinase_PfkB_CS"/>
</dbReference>
<evidence type="ECO:0000313" key="9">
    <source>
        <dbReference type="Proteomes" id="UP000198548"/>
    </source>
</evidence>
<evidence type="ECO:0000313" key="8">
    <source>
        <dbReference type="EMBL" id="SEL90891.1"/>
    </source>
</evidence>
<reference evidence="7 10" key="2">
    <citation type="submission" date="2019-07" db="EMBL/GenBank/DDBJ databases">
        <title>Whole genome shotgun sequence of Alkalibacterium putridalgicola NBRC 103243.</title>
        <authorList>
            <person name="Hosoyama A."/>
            <person name="Uohara A."/>
            <person name="Ohji S."/>
            <person name="Ichikawa N."/>
        </authorList>
    </citation>
    <scope>NUCLEOTIDE SEQUENCE [LARGE SCALE GENOMIC DNA]</scope>
    <source>
        <strain evidence="7 10">NBRC 103243</strain>
    </source>
</reference>
<keyword evidence="10" id="KW-1185">Reference proteome</keyword>
<dbReference type="GO" id="GO:0005524">
    <property type="term" value="F:ATP binding"/>
    <property type="evidence" value="ECO:0007669"/>
    <property type="project" value="UniProtKB-KW"/>
</dbReference>
<reference evidence="8 9" key="1">
    <citation type="submission" date="2016-10" db="EMBL/GenBank/DDBJ databases">
        <authorList>
            <person name="de Groot N.N."/>
        </authorList>
    </citation>
    <scope>NUCLEOTIDE SEQUENCE [LARGE SCALE GENOMIC DNA]</scope>
    <source>
        <strain evidence="8 9">DSM 19182</strain>
    </source>
</reference>
<accession>A0A1H7U1N2</accession>
<feature type="domain" description="Carbohydrate kinase PfkB" evidence="6">
    <location>
        <begin position="1"/>
        <end position="303"/>
    </location>
</feature>
<dbReference type="Proteomes" id="UP000198548">
    <property type="component" value="Unassembled WGS sequence"/>
</dbReference>
<dbReference type="Pfam" id="PF00294">
    <property type="entry name" value="PfkB"/>
    <property type="match status" value="1"/>
</dbReference>
<dbReference type="InterPro" id="IPR011611">
    <property type="entry name" value="PfkB_dom"/>
</dbReference>
<evidence type="ECO:0000256" key="1">
    <source>
        <dbReference type="ARBA" id="ARBA00010688"/>
    </source>
</evidence>
<dbReference type="AlphaFoldDB" id="A0A1H7U1N2"/>
<dbReference type="STRING" id="426703.SAMN04488100_11528"/>
<name>A0A1H7U1N2_9LACT</name>